<dbReference type="CDD" id="cd02440">
    <property type="entry name" value="AdoMet_MTases"/>
    <property type="match status" value="1"/>
</dbReference>
<dbReference type="Pfam" id="PF08242">
    <property type="entry name" value="Methyltransf_12"/>
    <property type="match status" value="1"/>
</dbReference>
<dbReference type="EMBL" id="CP018799">
    <property type="protein sequence ID" value="ATX79584.1"/>
    <property type="molecule type" value="Genomic_DNA"/>
</dbReference>
<keyword evidence="2" id="KW-0808">Transferase</keyword>
<organism evidence="2 3">
    <name type="scientific">Mariprofundus aestuarium</name>
    <dbReference type="NCBI Taxonomy" id="1921086"/>
    <lineage>
        <taxon>Bacteria</taxon>
        <taxon>Pseudomonadati</taxon>
        <taxon>Pseudomonadota</taxon>
        <taxon>Candidatius Mariprofundia</taxon>
        <taxon>Mariprofundales</taxon>
        <taxon>Mariprofundaceae</taxon>
        <taxon>Mariprofundus</taxon>
    </lineage>
</organism>
<feature type="domain" description="Methyltransferase type 12" evidence="1">
    <location>
        <begin position="48"/>
        <end position="139"/>
    </location>
</feature>
<reference evidence="2 3" key="1">
    <citation type="submission" date="2016-12" db="EMBL/GenBank/DDBJ databases">
        <title>Isolation and genomic insights into novel planktonic Zetaproteobacteria from stratified waters of the Chesapeake Bay.</title>
        <authorList>
            <person name="McAllister S.M."/>
            <person name="Kato S."/>
            <person name="Chan C.S."/>
            <person name="Chiu B.K."/>
            <person name="Field E.K."/>
        </authorList>
    </citation>
    <scope>NUCLEOTIDE SEQUENCE [LARGE SCALE GENOMIC DNA]</scope>
    <source>
        <strain evidence="2 3">CP-5</strain>
    </source>
</reference>
<dbReference type="SUPFAM" id="SSF53335">
    <property type="entry name" value="S-adenosyl-L-methionine-dependent methyltransferases"/>
    <property type="match status" value="1"/>
</dbReference>
<dbReference type="RefSeq" id="WP_100277461.1">
    <property type="nucleotide sequence ID" value="NZ_CP018799.1"/>
</dbReference>
<dbReference type="KEGG" id="maes:Ga0123461_1165"/>
<keyword evidence="2" id="KW-0489">Methyltransferase</keyword>
<dbReference type="AlphaFoldDB" id="A0A2K8L3P9"/>
<dbReference type="InterPro" id="IPR013217">
    <property type="entry name" value="Methyltransf_12"/>
</dbReference>
<gene>
    <name evidence="2" type="ORF">Ga0123461_1165</name>
</gene>
<dbReference type="InterPro" id="IPR029063">
    <property type="entry name" value="SAM-dependent_MTases_sf"/>
</dbReference>
<evidence type="ECO:0000313" key="3">
    <source>
        <dbReference type="Proteomes" id="UP000231701"/>
    </source>
</evidence>
<proteinExistence type="predicted"/>
<dbReference type="Gene3D" id="3.40.50.150">
    <property type="entry name" value="Vaccinia Virus protein VP39"/>
    <property type="match status" value="1"/>
</dbReference>
<evidence type="ECO:0000313" key="2">
    <source>
        <dbReference type="EMBL" id="ATX79584.1"/>
    </source>
</evidence>
<dbReference type="OrthoDB" id="21342at2"/>
<dbReference type="Proteomes" id="UP000231701">
    <property type="component" value="Chromosome"/>
</dbReference>
<protein>
    <submittedName>
        <fullName evidence="2">Methyltransferase domain-containing protein</fullName>
    </submittedName>
</protein>
<keyword evidence="3" id="KW-1185">Reference proteome</keyword>
<accession>A0A2K8L3P9</accession>
<dbReference type="GO" id="GO:0008168">
    <property type="term" value="F:methyltransferase activity"/>
    <property type="evidence" value="ECO:0007669"/>
    <property type="project" value="UniProtKB-KW"/>
</dbReference>
<evidence type="ECO:0000259" key="1">
    <source>
        <dbReference type="Pfam" id="PF08242"/>
    </source>
</evidence>
<dbReference type="PANTHER" id="PTHR43861">
    <property type="entry name" value="TRANS-ACONITATE 2-METHYLTRANSFERASE-RELATED"/>
    <property type="match status" value="1"/>
</dbReference>
<sequence>MAQIVSGFRAVFSHPSIYNLAQRLVGAEKARRALVQDYFPETGGYRMLDIGCGTAEILRHLPDDIDYFGFDASDPYIAEARNRFSTRGTFKAELVREATLEDMEPFDLVLAFGLLHHLDDDEGKTLFALARKALKPGGLVITIDPVYVPEQSALAHWMISKDRGQNIRVPEGYRELASAQFTDITAIVRHDMLHIPYSHLIMTCKKQ</sequence>
<name>A0A2K8L3P9_MARES</name>
<dbReference type="GO" id="GO:0032259">
    <property type="term" value="P:methylation"/>
    <property type="evidence" value="ECO:0007669"/>
    <property type="project" value="UniProtKB-KW"/>
</dbReference>